<dbReference type="HAMAP" id="MF_02065">
    <property type="entry name" value="MltG"/>
    <property type="match status" value="1"/>
</dbReference>
<keyword evidence="4 7" id="KW-0472">Membrane</keyword>
<comment type="function">
    <text evidence="7">Functions as a peptidoglycan terminase that cleaves nascent peptidoglycan strands endolytically to terminate their elongation.</text>
</comment>
<evidence type="ECO:0000313" key="9">
    <source>
        <dbReference type="Proteomes" id="UP000186513"/>
    </source>
</evidence>
<sequence>MAKRRTHRKPRRQTNSGRVLGFLLLILVLLLAAAGAYIGRYLSTPFPLTDAPRAFELSRGSTMRMAANQLAAEGLVTEPWLLTLVARVNGSAARIKAGSYEISTPLTPLQLLAKLTDGDVSSATLTLLEGWNWRQVKAALARHPELRHDTGKLSDAELLALLGSDAASPEGLFFPDTYHFAKQSSDIQVLKRAHQAMQKQLAAAWEARAANLPLKSPYEALTLASIIEKETGAAKDRAMIASVFHNRMRIGMRLQTDPTVIYGLGEAFDGNLRKVHLETDTPYNSYTRGGLPPTPIAMPGMGSLLAATNPAQSKALYFVAKGDGSSYFSTTLTEHNQAVRRYLLGGK</sequence>
<feature type="site" description="Important for catalytic activity" evidence="7">
    <location>
        <position position="230"/>
    </location>
</feature>
<dbReference type="EMBL" id="FPKR01000014">
    <property type="protein sequence ID" value="SFZ78946.1"/>
    <property type="molecule type" value="Genomic_DNA"/>
</dbReference>
<dbReference type="GO" id="GO:0009252">
    <property type="term" value="P:peptidoglycan biosynthetic process"/>
    <property type="evidence" value="ECO:0007669"/>
    <property type="project" value="UniProtKB-UniRule"/>
</dbReference>
<evidence type="ECO:0000256" key="7">
    <source>
        <dbReference type="HAMAP-Rule" id="MF_02065"/>
    </source>
</evidence>
<dbReference type="Gene3D" id="3.30.1490.480">
    <property type="entry name" value="Endolytic murein transglycosylase"/>
    <property type="match status" value="1"/>
</dbReference>
<organism evidence="8 9">
    <name type="scientific">Chitinimonas taiwanensis DSM 18899</name>
    <dbReference type="NCBI Taxonomy" id="1121279"/>
    <lineage>
        <taxon>Bacteria</taxon>
        <taxon>Pseudomonadati</taxon>
        <taxon>Pseudomonadota</taxon>
        <taxon>Betaproteobacteria</taxon>
        <taxon>Neisseriales</taxon>
        <taxon>Chitinibacteraceae</taxon>
        <taxon>Chitinimonas</taxon>
    </lineage>
</organism>
<reference evidence="8 9" key="1">
    <citation type="submission" date="2016-11" db="EMBL/GenBank/DDBJ databases">
        <authorList>
            <person name="Jaros S."/>
            <person name="Januszkiewicz K."/>
            <person name="Wedrychowicz H."/>
        </authorList>
    </citation>
    <scope>NUCLEOTIDE SEQUENCE [LARGE SCALE GENOMIC DNA]</scope>
    <source>
        <strain evidence="8 9">DSM 18899</strain>
    </source>
</reference>
<dbReference type="PANTHER" id="PTHR30518:SF2">
    <property type="entry name" value="ENDOLYTIC MUREIN TRANSGLYCOSYLASE"/>
    <property type="match status" value="1"/>
</dbReference>
<dbReference type="PANTHER" id="PTHR30518">
    <property type="entry name" value="ENDOLYTIC MUREIN TRANSGLYCOSYLASE"/>
    <property type="match status" value="1"/>
</dbReference>
<evidence type="ECO:0000256" key="2">
    <source>
        <dbReference type="ARBA" id="ARBA00022692"/>
    </source>
</evidence>
<keyword evidence="7" id="KW-0997">Cell inner membrane</keyword>
<evidence type="ECO:0000256" key="4">
    <source>
        <dbReference type="ARBA" id="ARBA00023136"/>
    </source>
</evidence>
<dbReference type="Proteomes" id="UP000186513">
    <property type="component" value="Unassembled WGS sequence"/>
</dbReference>
<keyword evidence="2 7" id="KW-0812">Transmembrane</keyword>
<comment type="similarity">
    <text evidence="7">Belongs to the transglycosylase MltG family.</text>
</comment>
<keyword evidence="5 7" id="KW-0456">Lyase</keyword>
<dbReference type="STRING" id="1121279.SAMN02745887_03277"/>
<keyword evidence="3 7" id="KW-1133">Transmembrane helix</keyword>
<evidence type="ECO:0000256" key="5">
    <source>
        <dbReference type="ARBA" id="ARBA00023239"/>
    </source>
</evidence>
<keyword evidence="1 7" id="KW-1003">Cell membrane</keyword>
<evidence type="ECO:0000256" key="3">
    <source>
        <dbReference type="ARBA" id="ARBA00022989"/>
    </source>
</evidence>
<evidence type="ECO:0000256" key="1">
    <source>
        <dbReference type="ARBA" id="ARBA00022475"/>
    </source>
</evidence>
<proteinExistence type="inferred from homology"/>
<protein>
    <recommendedName>
        <fullName evidence="7">Endolytic murein transglycosylase</fullName>
        <ecNumber evidence="7">4.2.2.29</ecNumber>
    </recommendedName>
    <alternativeName>
        <fullName evidence="7">Peptidoglycan lytic transglycosylase</fullName>
    </alternativeName>
    <alternativeName>
        <fullName evidence="7">Peptidoglycan polymerization terminase</fullName>
    </alternativeName>
</protein>
<dbReference type="Pfam" id="PF02618">
    <property type="entry name" value="YceG"/>
    <property type="match status" value="1"/>
</dbReference>
<dbReference type="Gene3D" id="3.30.160.60">
    <property type="entry name" value="Classic Zinc Finger"/>
    <property type="match status" value="1"/>
</dbReference>
<evidence type="ECO:0000313" key="8">
    <source>
        <dbReference type="EMBL" id="SFZ78946.1"/>
    </source>
</evidence>
<dbReference type="EC" id="4.2.2.29" evidence="7"/>
<comment type="catalytic activity">
    <reaction evidence="7">
        <text>a peptidoglycan chain = a peptidoglycan chain with N-acetyl-1,6-anhydromuramyl-[peptide] at the reducing end + a peptidoglycan chain with N-acetylglucosamine at the non-reducing end.</text>
        <dbReference type="EC" id="4.2.2.29"/>
    </reaction>
</comment>
<dbReference type="GO" id="GO:0005886">
    <property type="term" value="C:plasma membrane"/>
    <property type="evidence" value="ECO:0007669"/>
    <property type="project" value="UniProtKB-UniRule"/>
</dbReference>
<dbReference type="CDD" id="cd08010">
    <property type="entry name" value="MltG_like"/>
    <property type="match status" value="1"/>
</dbReference>
<dbReference type="GO" id="GO:0008932">
    <property type="term" value="F:lytic endotransglycosylase activity"/>
    <property type="evidence" value="ECO:0007669"/>
    <property type="project" value="UniProtKB-UniRule"/>
</dbReference>
<accession>A0A1K2HRP9</accession>
<gene>
    <name evidence="7" type="primary">mltG</name>
    <name evidence="8" type="ORF">SAMN02745887_03277</name>
</gene>
<dbReference type="GO" id="GO:0071555">
    <property type="term" value="P:cell wall organization"/>
    <property type="evidence" value="ECO:0007669"/>
    <property type="project" value="UniProtKB-KW"/>
</dbReference>
<name>A0A1K2HRP9_9NEIS</name>
<dbReference type="NCBIfam" id="TIGR00247">
    <property type="entry name" value="endolytic transglycosylase MltG"/>
    <property type="match status" value="1"/>
</dbReference>
<dbReference type="AlphaFoldDB" id="A0A1K2HRP9"/>
<dbReference type="InterPro" id="IPR003770">
    <property type="entry name" value="MLTG-like"/>
</dbReference>
<keyword evidence="6 7" id="KW-0961">Cell wall biogenesis/degradation</keyword>
<evidence type="ECO:0000256" key="6">
    <source>
        <dbReference type="ARBA" id="ARBA00023316"/>
    </source>
</evidence>
<dbReference type="OrthoDB" id="9814591at2"/>
<keyword evidence="9" id="KW-1185">Reference proteome</keyword>